<protein>
    <submittedName>
        <fullName evidence="2">Uncharacterized protein</fullName>
    </submittedName>
</protein>
<evidence type="ECO:0000313" key="2">
    <source>
        <dbReference type="EMBL" id="EPI10304.1"/>
    </source>
</evidence>
<dbReference type="Proteomes" id="UP000014622">
    <property type="component" value="Unassembled WGS sequence"/>
</dbReference>
<evidence type="ECO:0000313" key="3">
    <source>
        <dbReference type="Proteomes" id="UP000014622"/>
    </source>
</evidence>
<accession>A0AB73A843</accession>
<keyword evidence="1" id="KW-0472">Membrane</keyword>
<evidence type="ECO:0000256" key="1">
    <source>
        <dbReference type="SAM" id="Phobius"/>
    </source>
</evidence>
<gene>
    <name evidence="2" type="ORF">D356_02221</name>
</gene>
<name>A0AB73A843_ENTFC</name>
<sequence length="62" mass="7721">MHIAFPLNQIVFTLLSYIWYFYIKRKVQGDLFPSMYERSYSEEIKKYFGLNIQQKRHDRNRV</sequence>
<organism evidence="2 3">
    <name type="scientific">Enterococcus faecium SD2A-2</name>
    <dbReference type="NCBI Taxonomy" id="1244154"/>
    <lineage>
        <taxon>Bacteria</taxon>
        <taxon>Bacillati</taxon>
        <taxon>Bacillota</taxon>
        <taxon>Bacilli</taxon>
        <taxon>Lactobacillales</taxon>
        <taxon>Enterococcaceae</taxon>
        <taxon>Enterococcus</taxon>
    </lineage>
</organism>
<dbReference type="AlphaFoldDB" id="A0AB73A843"/>
<comment type="caution">
    <text evidence="2">The sequence shown here is derived from an EMBL/GenBank/DDBJ whole genome shotgun (WGS) entry which is preliminary data.</text>
</comment>
<feature type="transmembrane region" description="Helical" evidence="1">
    <location>
        <begin position="6"/>
        <end position="23"/>
    </location>
</feature>
<reference evidence="2 3" key="1">
    <citation type="submission" date="2013-06" db="EMBL/GenBank/DDBJ databases">
        <authorList>
            <person name="Weinstock G."/>
            <person name="Sodergren E."/>
            <person name="Lobos E.A."/>
            <person name="Fulton L."/>
            <person name="Fulton R."/>
            <person name="Courtney L."/>
            <person name="Fronick C."/>
            <person name="O'Laughlin M."/>
            <person name="Godfrey J."/>
            <person name="Wilson R.M."/>
            <person name="Miner T."/>
            <person name="Farmer C."/>
            <person name="Delehaunty K."/>
            <person name="Cordes M."/>
            <person name="Minx P."/>
            <person name="Tomlinson C."/>
            <person name="Chen J."/>
            <person name="Wollam A."/>
            <person name="Pepin K.H."/>
            <person name="Bhonagiri V."/>
            <person name="Zhang X."/>
            <person name="Warren W."/>
            <person name="Mitreva M."/>
            <person name="Mardis E.R."/>
            <person name="Wilson R.K."/>
        </authorList>
    </citation>
    <scope>NUCLEOTIDE SEQUENCE [LARGE SCALE GENOMIC DNA]</scope>
    <source>
        <strain evidence="2 3">SD2A-2</strain>
    </source>
</reference>
<keyword evidence="1" id="KW-0812">Transmembrane</keyword>
<proteinExistence type="predicted"/>
<dbReference type="EMBL" id="ATIT01000115">
    <property type="protein sequence ID" value="EPI10304.1"/>
    <property type="molecule type" value="Genomic_DNA"/>
</dbReference>
<keyword evidence="1" id="KW-1133">Transmembrane helix</keyword>